<evidence type="ECO:0000313" key="8">
    <source>
        <dbReference type="EMBL" id="MFC7370636.1"/>
    </source>
</evidence>
<dbReference type="NCBIfam" id="NF008907">
    <property type="entry name" value="PRK12270.1"/>
    <property type="match status" value="1"/>
</dbReference>
<evidence type="ECO:0000259" key="7">
    <source>
        <dbReference type="SMART" id="SM00861"/>
    </source>
</evidence>
<evidence type="ECO:0000313" key="9">
    <source>
        <dbReference type="Proteomes" id="UP001596549"/>
    </source>
</evidence>
<dbReference type="Gene3D" id="3.40.50.970">
    <property type="match status" value="1"/>
</dbReference>
<dbReference type="Pfam" id="PF00676">
    <property type="entry name" value="E1_dh"/>
    <property type="match status" value="1"/>
</dbReference>
<dbReference type="RefSeq" id="WP_379746299.1">
    <property type="nucleotide sequence ID" value="NZ_JBHTCP010000004.1"/>
</dbReference>
<keyword evidence="9" id="KW-1185">Reference proteome</keyword>
<protein>
    <recommendedName>
        <fullName evidence="6">2-oxoglutarate dehydrogenase E1 component</fullName>
        <ecNumber evidence="6">1.2.4.2</ecNumber>
    </recommendedName>
    <alternativeName>
        <fullName evidence="6">Alpha-ketoglutarate dehydrogenase</fullName>
    </alternativeName>
</protein>
<comment type="subunit">
    <text evidence="6">Homodimer. Part of the 2-oxoglutarate dehydrogenase (OGDH) complex composed of E1 (2-oxoglutarate dehydrogenase), E2 (dihydrolipoamide succinyltransferase) and E3 (dihydrolipoamide dehydrogenase); the complex contains multiple copies of the three enzymatic components (E1, E2 and E3).</text>
</comment>
<dbReference type="Gene3D" id="3.40.50.11610">
    <property type="entry name" value="Multifunctional 2-oxoglutarate metabolism enzyme, C-terminal domain"/>
    <property type="match status" value="1"/>
</dbReference>
<dbReference type="InterPro" id="IPR005475">
    <property type="entry name" value="Transketolase-like_Pyr-bd"/>
</dbReference>
<dbReference type="NCBIfam" id="NF006914">
    <property type="entry name" value="PRK09404.1"/>
    <property type="match status" value="1"/>
</dbReference>
<comment type="function">
    <text evidence="6">E1 component of the 2-oxoglutarate dehydrogenase (OGDH) complex which catalyzes the decarboxylation of 2-oxoglutarate, the first step in the conversion of 2-oxoglutarate to succinyl-CoA and CO(2).</text>
</comment>
<dbReference type="SMART" id="SM00861">
    <property type="entry name" value="Transket_pyr"/>
    <property type="match status" value="1"/>
</dbReference>
<dbReference type="InterPro" id="IPR001017">
    <property type="entry name" value="DH_E1"/>
</dbReference>
<dbReference type="InterPro" id="IPR031717">
    <property type="entry name" value="ODO-1/KGD_C"/>
</dbReference>
<evidence type="ECO:0000256" key="3">
    <source>
        <dbReference type="ARBA" id="ARBA00023052"/>
    </source>
</evidence>
<dbReference type="EMBL" id="JBHTCP010000004">
    <property type="protein sequence ID" value="MFC7370636.1"/>
    <property type="molecule type" value="Genomic_DNA"/>
</dbReference>
<name>A0ABW2NPM3_9BACL</name>
<dbReference type="Pfam" id="PF16078">
    <property type="entry name" value="2-oxogl_dehyd_N"/>
    <property type="match status" value="1"/>
</dbReference>
<evidence type="ECO:0000256" key="1">
    <source>
        <dbReference type="ARBA" id="ARBA00001964"/>
    </source>
</evidence>
<organism evidence="8 9">
    <name type="scientific">Fictibacillus iocasae</name>
    <dbReference type="NCBI Taxonomy" id="2715437"/>
    <lineage>
        <taxon>Bacteria</taxon>
        <taxon>Bacillati</taxon>
        <taxon>Bacillota</taxon>
        <taxon>Bacilli</taxon>
        <taxon>Bacillales</taxon>
        <taxon>Fictibacillaceae</taxon>
        <taxon>Fictibacillus</taxon>
    </lineage>
</organism>
<keyword evidence="4 6" id="KW-0324">Glycolysis</keyword>
<comment type="catalytic activity">
    <reaction evidence="5 6">
        <text>N(6)-[(R)-lipoyl]-L-lysyl-[protein] + 2-oxoglutarate + H(+) = N(6)-[(R)-S(8)-succinyldihydrolipoyl]-L-lysyl-[protein] + CO2</text>
        <dbReference type="Rhea" id="RHEA:12188"/>
        <dbReference type="Rhea" id="RHEA-COMP:10474"/>
        <dbReference type="Rhea" id="RHEA-COMP:20092"/>
        <dbReference type="ChEBI" id="CHEBI:15378"/>
        <dbReference type="ChEBI" id="CHEBI:16526"/>
        <dbReference type="ChEBI" id="CHEBI:16810"/>
        <dbReference type="ChEBI" id="CHEBI:83099"/>
        <dbReference type="ChEBI" id="CHEBI:83120"/>
        <dbReference type="EC" id="1.2.4.2"/>
    </reaction>
</comment>
<dbReference type="InterPro" id="IPR029061">
    <property type="entry name" value="THDP-binding"/>
</dbReference>
<evidence type="ECO:0000256" key="6">
    <source>
        <dbReference type="HAMAP-Rule" id="MF_01169"/>
    </source>
</evidence>
<comment type="cofactor">
    <cofactor evidence="1 6">
        <name>thiamine diphosphate</name>
        <dbReference type="ChEBI" id="CHEBI:58937"/>
    </cofactor>
</comment>
<evidence type="ECO:0000256" key="5">
    <source>
        <dbReference type="ARBA" id="ARBA00051911"/>
    </source>
</evidence>
<dbReference type="HAMAP" id="MF_01169">
    <property type="entry name" value="SucA_OdhA"/>
    <property type="match status" value="1"/>
</dbReference>
<dbReference type="InterPro" id="IPR042179">
    <property type="entry name" value="KGD_C_sf"/>
</dbReference>
<dbReference type="PANTHER" id="PTHR23152">
    <property type="entry name" value="2-OXOGLUTARATE DEHYDROGENASE"/>
    <property type="match status" value="1"/>
</dbReference>
<dbReference type="NCBIfam" id="TIGR00239">
    <property type="entry name" value="2oxo_dh_E1"/>
    <property type="match status" value="1"/>
</dbReference>
<reference evidence="9" key="1">
    <citation type="journal article" date="2019" name="Int. J. Syst. Evol. Microbiol.">
        <title>The Global Catalogue of Microorganisms (GCM) 10K type strain sequencing project: providing services to taxonomists for standard genome sequencing and annotation.</title>
        <authorList>
            <consortium name="The Broad Institute Genomics Platform"/>
            <consortium name="The Broad Institute Genome Sequencing Center for Infectious Disease"/>
            <person name="Wu L."/>
            <person name="Ma J."/>
        </authorList>
    </citation>
    <scope>NUCLEOTIDE SEQUENCE [LARGE SCALE GENOMIC DNA]</scope>
    <source>
        <strain evidence="9">NBRC 106396</strain>
    </source>
</reference>
<proteinExistence type="inferred from homology"/>
<evidence type="ECO:0000256" key="4">
    <source>
        <dbReference type="ARBA" id="ARBA00023152"/>
    </source>
</evidence>
<comment type="similarity">
    <text evidence="6">Belongs to the alpha-ketoglutarate dehydrogenase family.</text>
</comment>
<comment type="caution">
    <text evidence="8">The sequence shown here is derived from an EMBL/GenBank/DDBJ whole genome shotgun (WGS) entry which is preliminary data.</text>
</comment>
<dbReference type="CDD" id="cd02016">
    <property type="entry name" value="TPP_E1_OGDC_like"/>
    <property type="match status" value="1"/>
</dbReference>
<dbReference type="SUPFAM" id="SSF52518">
    <property type="entry name" value="Thiamin diphosphate-binding fold (THDP-binding)"/>
    <property type="match status" value="2"/>
</dbReference>
<dbReference type="InterPro" id="IPR023784">
    <property type="entry name" value="2oxoglutarate_DH_E1_bac"/>
</dbReference>
<gene>
    <name evidence="6" type="primary">odhA</name>
    <name evidence="8" type="ORF">ACFQPF_02985</name>
</gene>
<dbReference type="Proteomes" id="UP001596549">
    <property type="component" value="Unassembled WGS sequence"/>
</dbReference>
<dbReference type="EC" id="1.2.4.2" evidence="6"/>
<dbReference type="GO" id="GO:0004591">
    <property type="term" value="F:oxoglutarate dehydrogenase (succinyl-transferring) activity"/>
    <property type="evidence" value="ECO:0007669"/>
    <property type="project" value="UniProtKB-EC"/>
</dbReference>
<feature type="domain" description="Transketolase-like pyrimidine-binding" evidence="7">
    <location>
        <begin position="594"/>
        <end position="790"/>
    </location>
</feature>
<dbReference type="Pfam" id="PF16870">
    <property type="entry name" value="OxoGdeHyase_C"/>
    <property type="match status" value="1"/>
</dbReference>
<dbReference type="PANTHER" id="PTHR23152:SF4">
    <property type="entry name" value="2-OXOADIPATE DEHYDROGENASE COMPLEX COMPONENT E1"/>
    <property type="match status" value="1"/>
</dbReference>
<dbReference type="InterPro" id="IPR032106">
    <property type="entry name" value="2-oxogl_dehyd_N"/>
</dbReference>
<dbReference type="Gene3D" id="1.10.287.1150">
    <property type="entry name" value="TPP helical domain"/>
    <property type="match status" value="1"/>
</dbReference>
<dbReference type="Gene3D" id="3.40.50.12470">
    <property type="match status" value="1"/>
</dbReference>
<accession>A0ABW2NPM3</accession>
<dbReference type="PIRSF" id="PIRSF000157">
    <property type="entry name" value="Oxoglu_dh_E1"/>
    <property type="match status" value="1"/>
</dbReference>
<keyword evidence="3 6" id="KW-0786">Thiamine pyrophosphate</keyword>
<evidence type="ECO:0000256" key="2">
    <source>
        <dbReference type="ARBA" id="ARBA00023002"/>
    </source>
</evidence>
<dbReference type="InterPro" id="IPR011603">
    <property type="entry name" value="2oxoglutarate_DH_E1"/>
</dbReference>
<dbReference type="Pfam" id="PF02779">
    <property type="entry name" value="Transket_pyr"/>
    <property type="match status" value="1"/>
</dbReference>
<sequence>MTQHPKQGNPWEQLDGPNLAYVLDMYELYQEDPQSVDASLKAVFEEWGPPAIPGSAQKMEEIRASGGIDPFKLVQTMKLIENIRTYGHLAANIYPVGDYPKDEHYIDLNEYGLSQQDLESIPAQLVWPKAPEADRTAWDAIQRLKKAYTRTIAYEFSHVHQEEEREWLFDMAEKGKVFQKRSAAEKQQLLYRLTEVDGFEKFLHKTFVGQKRFSIEGVDMLVPMLDEAVRESAEDDVEHVMIGMAHRGRLSVLAHVLGKPLELIFSEFHHSPNKELFPSEGSRGINFGWTGDVKYHLGANRIITEENQKQVRVHLANNPSHLEFVDPVVEGYARAAQDNRSKSGYPEQDSNKALAILIHGDAAFPGEGVVAETLNISGLKGYHTGGTIHIIANNLLGFTTDSTDSRSTRYASDLAKGYEIPVIHVNADDPEACLDAVYFACEYRKTFNKDVLIDLIGYRRYGHNEMDDPMGTQPGLYKLINNYPPVKQIYADKLIASRLITKEEAERFEQEVLDKHQQEYDKVKDRTEKFMLEDTELPELLSKDFPAVDTSVAEEELLSLTEDMLTWPEDFKVYPKLQKILERRRDAFKDGKGIDWGMAEALAFAAILKEGTPIRLTGQDSERGTFSQRHLVLKDSESGKKYSPLHHLKNTDASFALYNSPLSEAAVVGFEYGYNVFAPETLVLWEAQYGDFANAAQVLFDQFVSAGRAKWGQKSGLVLLLPHGYEGQGPEHSSARLERFLQLSAENNWTVANVSSAAQYFHLLRRQAKMLESEEIRPLVVMAPKSLLRHPKVSSAVSEFAQRSFKTAYPSLETKDKEKVRKIVMCSGKVAVDLDVALSQSGDDSSHLQIIRVEQLYPFPHAEIKNIMNEYPNLAEVCWVQEEPQNMGPWAFMEPRLWDLAPDGVLVSYIGRPDRSSPSGGEPDIHKQEQERIIAIALEKPEETKGGHVHV</sequence>
<keyword evidence="2 6" id="KW-0560">Oxidoreductase</keyword>